<evidence type="ECO:0000256" key="3">
    <source>
        <dbReference type="ARBA" id="ARBA00022833"/>
    </source>
</evidence>
<evidence type="ECO:0000259" key="9">
    <source>
        <dbReference type="PROSITE" id="PS50853"/>
    </source>
</evidence>
<dbReference type="SUPFAM" id="SSF57845">
    <property type="entry name" value="B-box zinc-binding domain"/>
    <property type="match status" value="1"/>
</dbReference>
<dbReference type="CDD" id="cd19802">
    <property type="entry name" value="Bbox1_TRIM8-like"/>
    <property type="match status" value="1"/>
</dbReference>
<dbReference type="GeneTree" id="ENSGT01150000286950"/>
<dbReference type="Pfam" id="PF15227">
    <property type="entry name" value="zf-C3HC4_4"/>
    <property type="match status" value="1"/>
</dbReference>
<dbReference type="SMART" id="SM00184">
    <property type="entry name" value="RING"/>
    <property type="match status" value="1"/>
</dbReference>
<dbReference type="InterPro" id="IPR048997">
    <property type="entry name" value="Stonustoxin-like_helical"/>
</dbReference>
<sequence length="1647" mass="185805">MNLKAASPAPTWASDASDRSMDRPVVFKQRMKLEAASPAPTCASDASDRSMDRPVVFKRSPQYIPEYKSRMILLAASPAPTCASDASDHSMDRPVVFKQSRMKLEAASPAPTCASDASDHSMDRPVVFKRMKLEAGSPAPTCASDHSMDRPVVFKHRLKLEAASPAPTCASDKSDHSMDRPVVFKRQSSPTCISFSRPRDKEANGELSASLLTEDHFRCPVCSDVLKEPVSIPCGHSYCKTCIQTYWNKPAHEGSYSCPQCRKRFRTRPTLNPNSALATVVQKLQLAGFSPALPAHCYAGPGDVSCDFCTGRKLRAVKSCLTCAASYCETHVKQHYTVAALQRHTLVEATGDLEQRLCKLHQRALEVFCKTDQIFICFICLMGEHKGHETVLSKSENSAVKIPVNQQIEDPVQAPVYETELLEDRKSHIISWNSLSESKMEQQLMQLLKELTARTEKAESELAECFSRGPEQAKDFVEVAALGRPLDLGMLYDCHNDSFSSGVFLWDVDTLSSMRLSLPRPHTDVRILEGKSLQDRLRALDLTTAVRASVVSGLVEGSGAAGYLKHLTQSQLQDRVTVHYRTSTRLDMLSHKLLHSEAPLSLTNQNSATHVVVAVLYGAQAYFVLDEKNERSEESGKLKDEIKRNVESQSVEELLLNLEQADCFCECDLYADGEDFKHPVDFKTAVKQFRSLHELLEPESERAVPLKVWLYPLKNLKPTSAYVVGNISEDLLNNAVDVLDHLEQNISISQELMFIYLSLGVPTWYPGWKEALFEYSALLEKYQSVFQKKLASCIRTVRERGEEGERNLLDLLKSNAQSPFSPQNINHWLLNEDAKVMALNDCRSANITILKSQEDLQQVIEDAQADRVLCFTLSSLEAEDPFLTALKQHTDLLTTLNTQEVQPPFRLPDISQKILNDLHSYLSSRETNEDVEHTELLAAFVPQPRFPGYHVRLYQFGNIINCNVKLDLKPQKPEILKINPTCVSLRLQRSESSIVQWHRVEYRAVVCRGNSPDGLKWRDINVYSIEEGSVIWGLKPDTQYHLRYAVMDSNSMSDYSRITEFQTLPRARPEQPTILNQNSDSLTVSWQSPEADGDSSVLRYMVEYMEAGLKGWQSVLTEGPECIYTITHPYSTCYRVRVSAVYGEGDTSKPSEETEVTLKSWIIDLSQRKSSLFLEVLKLQTVKKTVKLRGFLDEESDVRSFLQCLPFISQLSFRSADKKCDEWRKKVNSFLLDLCLQAALQQKEDLYTSVKKLISCSYSEKADFLLDLFSHVKKYETETGRTVLPALQPVYQSAPAVWRINLSERKSSILLEVLKLQTEKKPVELRGCSDEESEVWSFLQCLPFISQLKFINCQQQNSVLQFLLKLIAAAAGCDSATENFTTLLTSVCSYTTFPFYKDKKFKNFAQSDFLLDLFSHVKKYETETGRTILRALQPVYQSVPAVWSINLSERKSSLLLEVLKLQKEKKPVELRGCSDEESEVRSFLQCLPFISQLRFVSGAPETDVQFLVKLTSVASECDSTAGMNFTEMLSSVCGNRKSPSEENHEIDSFLCDRSDLHTEFDSSALYLSSNFQDITDPVVKTCMSGALERKNVRCFHSRPDFRCSCQSDSDVWTVLSQYGLSQLDLQVHTPEDGRMWGGYSAIDTAKY</sequence>
<dbReference type="Gene3D" id="3.30.160.60">
    <property type="entry name" value="Classic Zinc Finger"/>
    <property type="match status" value="1"/>
</dbReference>
<evidence type="ECO:0000256" key="6">
    <source>
        <dbReference type="SAM" id="MobiDB-lite"/>
    </source>
</evidence>
<dbReference type="Pfam" id="PF00643">
    <property type="entry name" value="zf-B_box"/>
    <property type="match status" value="1"/>
</dbReference>
<dbReference type="Gene3D" id="3.30.40.10">
    <property type="entry name" value="Zinc/RING finger domain, C3HC4 (zinc finger)"/>
    <property type="match status" value="1"/>
</dbReference>
<feature type="region of interest" description="Disordered" evidence="6">
    <location>
        <begin position="1"/>
        <end position="21"/>
    </location>
</feature>
<dbReference type="Ensembl" id="ENSAMXT00000034123.1">
    <property type="protein sequence ID" value="ENSAMXP00000050157.1"/>
    <property type="gene ID" value="ENSAMXG00000015371.2"/>
</dbReference>
<evidence type="ECO:0000259" key="7">
    <source>
        <dbReference type="PROSITE" id="PS50089"/>
    </source>
</evidence>
<dbReference type="InterPro" id="IPR013783">
    <property type="entry name" value="Ig-like_fold"/>
</dbReference>
<dbReference type="InterPro" id="IPR013083">
    <property type="entry name" value="Znf_RING/FYVE/PHD"/>
</dbReference>
<dbReference type="InterPro" id="IPR052090">
    <property type="entry name" value="Cytolytic_pore-forming_toxin"/>
</dbReference>
<organism evidence="10 11">
    <name type="scientific">Astyanax mexicanus</name>
    <name type="common">Blind cave fish</name>
    <name type="synonym">Astyanax fasciatus mexicanus</name>
    <dbReference type="NCBI Taxonomy" id="7994"/>
    <lineage>
        <taxon>Eukaryota</taxon>
        <taxon>Metazoa</taxon>
        <taxon>Chordata</taxon>
        <taxon>Craniata</taxon>
        <taxon>Vertebrata</taxon>
        <taxon>Euteleostomi</taxon>
        <taxon>Actinopterygii</taxon>
        <taxon>Neopterygii</taxon>
        <taxon>Teleostei</taxon>
        <taxon>Ostariophysi</taxon>
        <taxon>Characiformes</taxon>
        <taxon>Characoidei</taxon>
        <taxon>Acestrorhamphidae</taxon>
        <taxon>Acestrorhamphinae</taxon>
        <taxon>Astyanax</taxon>
    </lineage>
</organism>
<dbReference type="Pfam" id="PF00041">
    <property type="entry name" value="fn3"/>
    <property type="match status" value="1"/>
</dbReference>
<evidence type="ECO:0000256" key="2">
    <source>
        <dbReference type="ARBA" id="ARBA00022771"/>
    </source>
</evidence>
<reference evidence="11" key="2">
    <citation type="journal article" date="2014" name="Nat. Commun.">
        <title>The cavefish genome reveals candidate genes for eye loss.</title>
        <authorList>
            <person name="McGaugh S.E."/>
            <person name="Gross J.B."/>
            <person name="Aken B."/>
            <person name="Blin M."/>
            <person name="Borowsky R."/>
            <person name="Chalopin D."/>
            <person name="Hinaux H."/>
            <person name="Jeffery W.R."/>
            <person name="Keene A."/>
            <person name="Ma L."/>
            <person name="Minx P."/>
            <person name="Murphy D."/>
            <person name="O'Quin K.E."/>
            <person name="Retaux S."/>
            <person name="Rohner N."/>
            <person name="Searle S.M."/>
            <person name="Stahl B.A."/>
            <person name="Tabin C."/>
            <person name="Volff J.N."/>
            <person name="Yoshizawa M."/>
            <person name="Warren W.C."/>
        </authorList>
    </citation>
    <scope>NUCLEOTIDE SEQUENCE [LARGE SCALE GENOMIC DNA]</scope>
    <source>
        <strain evidence="11">female</strain>
    </source>
</reference>
<accession>A0A3B1K672</accession>
<dbReference type="SMART" id="SM00060">
    <property type="entry name" value="FN3"/>
    <property type="match status" value="2"/>
</dbReference>
<dbReference type="InterPro" id="IPR017907">
    <property type="entry name" value="Znf_RING_CS"/>
</dbReference>
<dbReference type="PANTHER" id="PTHR31594">
    <property type="entry name" value="AIG1-TYPE G DOMAIN-CONTAINING PROTEIN"/>
    <property type="match status" value="1"/>
</dbReference>
<keyword evidence="5" id="KW-0175">Coiled coil</keyword>
<dbReference type="CDD" id="cd00063">
    <property type="entry name" value="FN3"/>
    <property type="match status" value="2"/>
</dbReference>
<keyword evidence="2 4" id="KW-0863">Zinc-finger</keyword>
<dbReference type="InterPro" id="IPR040581">
    <property type="entry name" value="Thioredoxin_11"/>
</dbReference>
<evidence type="ECO:0000256" key="5">
    <source>
        <dbReference type="SAM" id="Coils"/>
    </source>
</evidence>
<dbReference type="PROSITE" id="PS50119">
    <property type="entry name" value="ZF_BBOX"/>
    <property type="match status" value="1"/>
</dbReference>
<feature type="domain" description="RING-type" evidence="7">
    <location>
        <begin position="219"/>
        <end position="262"/>
    </location>
</feature>
<dbReference type="SUPFAM" id="SSF49265">
    <property type="entry name" value="Fibronectin type III"/>
    <property type="match status" value="1"/>
</dbReference>
<dbReference type="InterPro" id="IPR003961">
    <property type="entry name" value="FN3_dom"/>
</dbReference>
<feature type="coiled-coil region" evidence="5">
    <location>
        <begin position="441"/>
        <end position="468"/>
    </location>
</feature>
<protein>
    <submittedName>
        <fullName evidence="10">Uncharacterized protein</fullName>
    </submittedName>
</protein>
<name>A0A3B1K672_ASTMX</name>
<dbReference type="Gene3D" id="4.10.830.40">
    <property type="match status" value="1"/>
</dbReference>
<dbReference type="Bgee" id="ENSAMXG00000015371">
    <property type="expression patterns" value="Expressed in bone element and 14 other cell types or tissues"/>
</dbReference>
<dbReference type="Gene3D" id="1.20.58.1200">
    <property type="entry name" value="RNA silencing suppressor P21, N-terminal domain"/>
    <property type="match status" value="3"/>
</dbReference>
<dbReference type="CDD" id="cd19769">
    <property type="entry name" value="Bbox2_TRIM16-like"/>
    <property type="match status" value="1"/>
</dbReference>
<dbReference type="PROSITE" id="PS50089">
    <property type="entry name" value="ZF_RING_2"/>
    <property type="match status" value="1"/>
</dbReference>
<dbReference type="GO" id="GO:0008270">
    <property type="term" value="F:zinc ion binding"/>
    <property type="evidence" value="ECO:0007669"/>
    <property type="project" value="UniProtKB-KW"/>
</dbReference>
<reference evidence="10" key="3">
    <citation type="submission" date="2025-08" db="UniProtKB">
        <authorList>
            <consortium name="Ensembl"/>
        </authorList>
    </citation>
    <scope>IDENTIFICATION</scope>
</reference>
<dbReference type="PANTHER" id="PTHR31594:SF16">
    <property type="entry name" value="SI:CH211-281L24.3"/>
    <property type="match status" value="1"/>
</dbReference>
<evidence type="ECO:0000259" key="8">
    <source>
        <dbReference type="PROSITE" id="PS50119"/>
    </source>
</evidence>
<dbReference type="PROSITE" id="PS50853">
    <property type="entry name" value="FN3"/>
    <property type="match status" value="2"/>
</dbReference>
<dbReference type="SMART" id="SM00336">
    <property type="entry name" value="BBOX"/>
    <property type="match status" value="1"/>
</dbReference>
<dbReference type="InterPro" id="IPR001841">
    <property type="entry name" value="Znf_RING"/>
</dbReference>
<evidence type="ECO:0000256" key="1">
    <source>
        <dbReference type="ARBA" id="ARBA00022723"/>
    </source>
</evidence>
<dbReference type="Gene3D" id="2.60.40.10">
    <property type="entry name" value="Immunoglobulins"/>
    <property type="match status" value="2"/>
</dbReference>
<dbReference type="Proteomes" id="UP000018467">
    <property type="component" value="Unassembled WGS sequence"/>
</dbReference>
<dbReference type="Pfam" id="PF21109">
    <property type="entry name" value="Stonustoxin_helical"/>
    <property type="match status" value="1"/>
</dbReference>
<evidence type="ECO:0000313" key="11">
    <source>
        <dbReference type="Proteomes" id="UP000018467"/>
    </source>
</evidence>
<reference evidence="10" key="4">
    <citation type="submission" date="2025-09" db="UniProtKB">
        <authorList>
            <consortium name="Ensembl"/>
        </authorList>
    </citation>
    <scope>IDENTIFICATION</scope>
</reference>
<feature type="domain" description="Fibronectin type-III" evidence="9">
    <location>
        <begin position="969"/>
        <end position="1066"/>
    </location>
</feature>
<dbReference type="SUPFAM" id="SSF57850">
    <property type="entry name" value="RING/U-box"/>
    <property type="match status" value="1"/>
</dbReference>
<keyword evidence="3" id="KW-0862">Zinc</keyword>
<reference evidence="11" key="1">
    <citation type="submission" date="2013-03" db="EMBL/GenBank/DDBJ databases">
        <authorList>
            <person name="Jeffery W."/>
            <person name="Warren W."/>
            <person name="Wilson R.K."/>
        </authorList>
    </citation>
    <scope>NUCLEOTIDE SEQUENCE</scope>
    <source>
        <strain evidence="11">female</strain>
    </source>
</reference>
<dbReference type="Pfam" id="PF18078">
    <property type="entry name" value="Thioredoxin_11"/>
    <property type="match status" value="1"/>
</dbReference>
<evidence type="ECO:0000256" key="4">
    <source>
        <dbReference type="PROSITE-ProRule" id="PRU00024"/>
    </source>
</evidence>
<evidence type="ECO:0000313" key="10">
    <source>
        <dbReference type="Ensembl" id="ENSAMXP00000050157.1"/>
    </source>
</evidence>
<keyword evidence="1" id="KW-0479">Metal-binding</keyword>
<feature type="domain" description="Fibronectin type-III" evidence="9">
    <location>
        <begin position="1068"/>
        <end position="1161"/>
    </location>
</feature>
<proteinExistence type="predicted"/>
<dbReference type="InterPro" id="IPR000315">
    <property type="entry name" value="Znf_B-box"/>
</dbReference>
<keyword evidence="11" id="KW-1185">Reference proteome</keyword>
<dbReference type="InterPro" id="IPR036116">
    <property type="entry name" value="FN3_sf"/>
</dbReference>
<dbReference type="PROSITE" id="PS00518">
    <property type="entry name" value="ZF_RING_1"/>
    <property type="match status" value="1"/>
</dbReference>
<dbReference type="InParanoid" id="A0A3B1K672"/>
<feature type="domain" description="B box-type" evidence="8">
    <location>
        <begin position="353"/>
        <end position="393"/>
    </location>
</feature>